<feature type="transmembrane region" description="Helical" evidence="8">
    <location>
        <begin position="70"/>
        <end position="88"/>
    </location>
</feature>
<dbReference type="NCBIfam" id="TIGR01726">
    <property type="entry name" value="HEQRo_perm_3TM"/>
    <property type="match status" value="1"/>
</dbReference>
<evidence type="ECO:0000256" key="2">
    <source>
        <dbReference type="ARBA" id="ARBA00010072"/>
    </source>
</evidence>
<dbReference type="EMBL" id="CABPSJ010000004">
    <property type="protein sequence ID" value="VVE28559.1"/>
    <property type="molecule type" value="Genomic_DNA"/>
</dbReference>
<dbReference type="PANTHER" id="PTHR30614:SF21">
    <property type="entry name" value="AMINO ACID ABC TRANSPORTER PERMEASE"/>
    <property type="match status" value="1"/>
</dbReference>
<keyword evidence="4" id="KW-1003">Cell membrane</keyword>
<dbReference type="OrthoDB" id="9809799at2"/>
<dbReference type="GO" id="GO:0043190">
    <property type="term" value="C:ATP-binding cassette (ABC) transporter complex"/>
    <property type="evidence" value="ECO:0007669"/>
    <property type="project" value="InterPro"/>
</dbReference>
<protein>
    <submittedName>
        <fullName evidence="11">Amino acid ABC transporter transmembrane protein</fullName>
    </submittedName>
</protein>
<evidence type="ECO:0000259" key="10">
    <source>
        <dbReference type="PROSITE" id="PS50928"/>
    </source>
</evidence>
<dbReference type="PANTHER" id="PTHR30614">
    <property type="entry name" value="MEMBRANE COMPONENT OF AMINO ACID ABC TRANSPORTER"/>
    <property type="match status" value="1"/>
</dbReference>
<feature type="transmembrane region" description="Helical" evidence="8">
    <location>
        <begin position="196"/>
        <end position="215"/>
    </location>
</feature>
<dbReference type="InterPro" id="IPR043429">
    <property type="entry name" value="ArtM/GltK/GlnP/TcyL/YhdX-like"/>
</dbReference>
<keyword evidence="7 8" id="KW-0472">Membrane</keyword>
<dbReference type="InterPro" id="IPR000515">
    <property type="entry name" value="MetI-like"/>
</dbReference>
<evidence type="ECO:0000256" key="1">
    <source>
        <dbReference type="ARBA" id="ARBA00004429"/>
    </source>
</evidence>
<proteinExistence type="inferred from homology"/>
<evidence type="ECO:0000256" key="6">
    <source>
        <dbReference type="ARBA" id="ARBA00022989"/>
    </source>
</evidence>
<evidence type="ECO:0000256" key="5">
    <source>
        <dbReference type="ARBA" id="ARBA00022692"/>
    </source>
</evidence>
<name>A0A5E4WXI7_9BURK</name>
<evidence type="ECO:0000256" key="8">
    <source>
        <dbReference type="RuleBase" id="RU363032"/>
    </source>
</evidence>
<accession>A0A5E4WXI7</accession>
<keyword evidence="3 8" id="KW-0813">Transport</keyword>
<organism evidence="11 12">
    <name type="scientific">Pandoraea communis</name>
    <dbReference type="NCBI Taxonomy" id="2508297"/>
    <lineage>
        <taxon>Bacteria</taxon>
        <taxon>Pseudomonadati</taxon>
        <taxon>Pseudomonadota</taxon>
        <taxon>Betaproteobacteria</taxon>
        <taxon>Burkholderiales</taxon>
        <taxon>Burkholderiaceae</taxon>
        <taxon>Pandoraea</taxon>
    </lineage>
</organism>
<feature type="region of interest" description="Disordered" evidence="9">
    <location>
        <begin position="230"/>
        <end position="249"/>
    </location>
</feature>
<dbReference type="Proteomes" id="UP000337189">
    <property type="component" value="Unassembled WGS sequence"/>
</dbReference>
<reference evidence="11 12" key="1">
    <citation type="submission" date="2019-08" db="EMBL/GenBank/DDBJ databases">
        <authorList>
            <person name="Peeters C."/>
        </authorList>
    </citation>
    <scope>NUCLEOTIDE SEQUENCE [LARGE SCALE GENOMIC DNA]</scope>
    <source>
        <strain evidence="11 12">LMG 31110</strain>
    </source>
</reference>
<dbReference type="Pfam" id="PF00528">
    <property type="entry name" value="BPD_transp_1"/>
    <property type="match status" value="1"/>
</dbReference>
<dbReference type="InterPro" id="IPR035906">
    <property type="entry name" value="MetI-like_sf"/>
</dbReference>
<feature type="transmembrane region" description="Helical" evidence="8">
    <location>
        <begin position="94"/>
        <end position="114"/>
    </location>
</feature>
<dbReference type="PROSITE" id="PS50928">
    <property type="entry name" value="ABC_TM1"/>
    <property type="match status" value="1"/>
</dbReference>
<dbReference type="InterPro" id="IPR010065">
    <property type="entry name" value="AA_ABC_transptr_permease_3TM"/>
</dbReference>
<comment type="similarity">
    <text evidence="2">Belongs to the binding-protein-dependent transport system permease family. HisMQ subfamily.</text>
</comment>
<evidence type="ECO:0000256" key="3">
    <source>
        <dbReference type="ARBA" id="ARBA00022448"/>
    </source>
</evidence>
<evidence type="ECO:0000256" key="4">
    <source>
        <dbReference type="ARBA" id="ARBA00022475"/>
    </source>
</evidence>
<evidence type="ECO:0000256" key="7">
    <source>
        <dbReference type="ARBA" id="ARBA00023136"/>
    </source>
</evidence>
<evidence type="ECO:0000313" key="12">
    <source>
        <dbReference type="Proteomes" id="UP000337189"/>
    </source>
</evidence>
<comment type="subcellular location">
    <subcellularLocation>
        <location evidence="1">Cell inner membrane</location>
        <topology evidence="1">Multi-pass membrane protein</topology>
    </subcellularLocation>
    <subcellularLocation>
        <location evidence="8">Cell membrane</location>
        <topology evidence="8">Multi-pass membrane protein</topology>
    </subcellularLocation>
</comment>
<evidence type="ECO:0000256" key="9">
    <source>
        <dbReference type="SAM" id="MobiDB-lite"/>
    </source>
</evidence>
<evidence type="ECO:0000313" key="11">
    <source>
        <dbReference type="EMBL" id="VVE28559.1"/>
    </source>
</evidence>
<dbReference type="RefSeq" id="WP_010806971.1">
    <property type="nucleotide sequence ID" value="NZ_CABPSJ010000004.1"/>
</dbReference>
<dbReference type="AlphaFoldDB" id="A0A5E4WXI7"/>
<feature type="domain" description="ABC transmembrane type-1" evidence="10">
    <location>
        <begin position="25"/>
        <end position="215"/>
    </location>
</feature>
<keyword evidence="5 8" id="KW-0812">Transmembrane</keyword>
<dbReference type="Gene3D" id="1.10.3720.10">
    <property type="entry name" value="MetI-like"/>
    <property type="match status" value="1"/>
</dbReference>
<dbReference type="SUPFAM" id="SSF161098">
    <property type="entry name" value="MetI-like"/>
    <property type="match status" value="1"/>
</dbReference>
<feature type="transmembrane region" description="Helical" evidence="8">
    <location>
        <begin position="25"/>
        <end position="49"/>
    </location>
</feature>
<sequence>MLDILRDYGVLLLIGAYPNGPLGGLAATVLLSIIGIGLAFPLSIVLALAQLSPFAWIRRPAIGFRYLVRSIPLVMLVFGAYFVLPAIVGRPVAGFTTMACTLVIFEAVYLAEIVRAGIEALPKGQTEAAQALGMSYHVRMRRIVLPQALYNMLPSMVGQFVTALKDTSLGFIIGVQELTYAASQVNNALLTEPFKVYFLLSIVYFVLCFSITQFARRLEARIAARRSAAGARKPSSVRARSARRQGVPS</sequence>
<dbReference type="GO" id="GO:0022857">
    <property type="term" value="F:transmembrane transporter activity"/>
    <property type="evidence" value="ECO:0007669"/>
    <property type="project" value="InterPro"/>
</dbReference>
<gene>
    <name evidence="11" type="ORF">PCO31110_03564</name>
</gene>
<dbReference type="GO" id="GO:0006865">
    <property type="term" value="P:amino acid transport"/>
    <property type="evidence" value="ECO:0007669"/>
    <property type="project" value="TreeGrafter"/>
</dbReference>
<dbReference type="CDD" id="cd06261">
    <property type="entry name" value="TM_PBP2"/>
    <property type="match status" value="1"/>
</dbReference>
<keyword evidence="6 8" id="KW-1133">Transmembrane helix</keyword>